<organism evidence="11 12">
    <name type="scientific">Bermanella marisrubri</name>
    <dbReference type="NCBI Taxonomy" id="207949"/>
    <lineage>
        <taxon>Bacteria</taxon>
        <taxon>Pseudomonadati</taxon>
        <taxon>Pseudomonadota</taxon>
        <taxon>Gammaproteobacteria</taxon>
        <taxon>Oceanospirillales</taxon>
        <taxon>Oceanospirillaceae</taxon>
        <taxon>Bermanella</taxon>
    </lineage>
</organism>
<keyword evidence="5 8" id="KW-1133">Transmembrane helix</keyword>
<dbReference type="OrthoDB" id="9811036at2"/>
<dbReference type="Gene3D" id="2.60.40.1250">
    <property type="entry name" value="Thiol:disulfide interchange protein DsbD, N-terminal domain"/>
    <property type="match status" value="1"/>
</dbReference>
<evidence type="ECO:0000313" key="11">
    <source>
        <dbReference type="EMBL" id="EAT11000.1"/>
    </source>
</evidence>
<dbReference type="GO" id="GO:0015035">
    <property type="term" value="F:protein-disulfide reductase activity"/>
    <property type="evidence" value="ECO:0007669"/>
    <property type="project" value="TreeGrafter"/>
</dbReference>
<protein>
    <submittedName>
        <fullName evidence="11">Protein-disulfide reductase</fullName>
    </submittedName>
</protein>
<keyword evidence="7" id="KW-0676">Redox-active center</keyword>
<name>Q1MYE5_9GAMM</name>
<dbReference type="Pfam" id="PF13899">
    <property type="entry name" value="Thioredoxin_7"/>
    <property type="match status" value="1"/>
</dbReference>
<keyword evidence="3 8" id="KW-0812">Transmembrane</keyword>
<feature type="domain" description="Thioredoxin" evidence="10">
    <location>
        <begin position="458"/>
        <end position="581"/>
    </location>
</feature>
<feature type="transmembrane region" description="Helical" evidence="8">
    <location>
        <begin position="424"/>
        <end position="443"/>
    </location>
</feature>
<evidence type="ECO:0000256" key="9">
    <source>
        <dbReference type="SAM" id="SignalP"/>
    </source>
</evidence>
<keyword evidence="9" id="KW-0732">Signal</keyword>
<evidence type="ECO:0000256" key="2">
    <source>
        <dbReference type="ARBA" id="ARBA00022475"/>
    </source>
</evidence>
<feature type="transmembrane region" description="Helical" evidence="8">
    <location>
        <begin position="212"/>
        <end position="238"/>
    </location>
</feature>
<dbReference type="Pfam" id="PF11412">
    <property type="entry name" value="DsbD_N"/>
    <property type="match status" value="1"/>
</dbReference>
<feature type="chain" id="PRO_5004194433" evidence="9">
    <location>
        <begin position="22"/>
        <end position="581"/>
    </location>
</feature>
<dbReference type="InterPro" id="IPR013766">
    <property type="entry name" value="Thioredoxin_domain"/>
</dbReference>
<dbReference type="PANTHER" id="PTHR32234">
    <property type="entry name" value="THIOL:DISULFIDE INTERCHANGE PROTEIN DSBD"/>
    <property type="match status" value="1"/>
</dbReference>
<dbReference type="InterPro" id="IPR036249">
    <property type="entry name" value="Thioredoxin-like_sf"/>
</dbReference>
<feature type="signal peptide" evidence="9">
    <location>
        <begin position="1"/>
        <end position="21"/>
    </location>
</feature>
<keyword evidence="12" id="KW-1185">Reference proteome</keyword>
<dbReference type="InterPro" id="IPR028250">
    <property type="entry name" value="DsbDN"/>
</dbReference>
<evidence type="ECO:0000259" key="10">
    <source>
        <dbReference type="PROSITE" id="PS51352"/>
    </source>
</evidence>
<dbReference type="Gene3D" id="3.40.30.10">
    <property type="entry name" value="Glutaredoxin"/>
    <property type="match status" value="1"/>
</dbReference>
<dbReference type="STRING" id="207949.RED65_02223"/>
<keyword evidence="6 8" id="KW-0472">Membrane</keyword>
<gene>
    <name evidence="11" type="ORF">RED65_02223</name>
</gene>
<dbReference type="EMBL" id="AAQH01000026">
    <property type="protein sequence ID" value="EAT11000.1"/>
    <property type="molecule type" value="Genomic_DNA"/>
</dbReference>
<dbReference type="PROSITE" id="PS00194">
    <property type="entry name" value="THIOREDOXIN_1"/>
    <property type="match status" value="1"/>
</dbReference>
<evidence type="ECO:0000256" key="1">
    <source>
        <dbReference type="ARBA" id="ARBA00004651"/>
    </source>
</evidence>
<dbReference type="SUPFAM" id="SSF74863">
    <property type="entry name" value="Thiol:disulfide interchange protein DsbD, N-terminal domain (DsbD-alpha)"/>
    <property type="match status" value="1"/>
</dbReference>
<proteinExistence type="predicted"/>
<evidence type="ECO:0000256" key="3">
    <source>
        <dbReference type="ARBA" id="ARBA00022692"/>
    </source>
</evidence>
<dbReference type="GO" id="GO:0045454">
    <property type="term" value="P:cell redox homeostasis"/>
    <property type="evidence" value="ECO:0007669"/>
    <property type="project" value="TreeGrafter"/>
</dbReference>
<dbReference type="InterPro" id="IPR017937">
    <property type="entry name" value="Thioredoxin_CS"/>
</dbReference>
<sequence length="581" mass="63144">MKRFLLLIMILISGLAINSHGTESEFLPVEQAFAYEYSIENNTISIQWDIEDGYYLYLERIQLKQGETPLNIRFQQTPKTKVDDYFGKTEVFHHQLNANASLTGAEPLKLRFQGCAEAGLCYPPVKVNMPVSNFHSSDSLAKNSATISASDAGSEMDQISQILSGNSLLWQILVFFALGIGLAFTPCVFPMIPILSSIIVGQGESITTRRAFFMSLTYVIAMASTYAIAGTAMGYFGAEANVQMYLQNPWVITSFAAVFVALSLSMFGLYEIVLPRFIQDRLTNVQNAQQGGSLVGVGIMGMLSALVVSPCVSAPLAGTLVYISTTGDALLGGLALLALGLGMGVPLLVIGTGGGRFMPKSGVWMNTVKSLFGIALLAIAIWLLGRVISAQFVLLLWGILLIATAVYFGALSKSTDNGSRTRQGIFLGLLIYGSTMVVGSAMGNSDVFQPLKMHLHADTASTKVESLIVKTDDVNKVNQVVNGNNGKWVVIDLYADWCASCKIMDKEIFKHPETQSLLQELAVVKLDITSNQEAHRQFLNEHGIYGPPAIVLYKDGLAQPKQNLIGEVSRQTFMVHMQTLL</sequence>
<dbReference type="PANTHER" id="PTHR32234:SF0">
    <property type="entry name" value="THIOL:DISULFIDE INTERCHANGE PROTEIN DSBD"/>
    <property type="match status" value="1"/>
</dbReference>
<evidence type="ECO:0000256" key="5">
    <source>
        <dbReference type="ARBA" id="ARBA00022989"/>
    </source>
</evidence>
<dbReference type="Pfam" id="PF02683">
    <property type="entry name" value="DsbD_TM"/>
    <property type="match status" value="1"/>
</dbReference>
<dbReference type="NCBIfam" id="NF001419">
    <property type="entry name" value="PRK00293.1"/>
    <property type="match status" value="1"/>
</dbReference>
<dbReference type="RefSeq" id="WP_007019301.1">
    <property type="nucleotide sequence ID" value="NZ_CH724123.1"/>
</dbReference>
<evidence type="ECO:0000256" key="8">
    <source>
        <dbReference type="SAM" id="Phobius"/>
    </source>
</evidence>
<dbReference type="Proteomes" id="UP000004263">
    <property type="component" value="Unassembled WGS sequence"/>
</dbReference>
<feature type="transmembrane region" description="Helical" evidence="8">
    <location>
        <begin position="390"/>
        <end position="412"/>
    </location>
</feature>
<dbReference type="InterPro" id="IPR003834">
    <property type="entry name" value="Cyt_c_assmbl_TM_dom"/>
</dbReference>
<keyword evidence="4" id="KW-0201">Cytochrome c-type biogenesis</keyword>
<evidence type="ECO:0000256" key="6">
    <source>
        <dbReference type="ARBA" id="ARBA00023136"/>
    </source>
</evidence>
<evidence type="ECO:0000256" key="7">
    <source>
        <dbReference type="ARBA" id="ARBA00023284"/>
    </source>
</evidence>
<evidence type="ECO:0000313" key="12">
    <source>
        <dbReference type="Proteomes" id="UP000004263"/>
    </source>
</evidence>
<reference evidence="11 12" key="1">
    <citation type="submission" date="2006-03" db="EMBL/GenBank/DDBJ databases">
        <authorList>
            <person name="Pinhassi J."/>
            <person name="Pedros-Alio C."/>
            <person name="Ferriera S."/>
            <person name="Johnson J."/>
            <person name="Kravitz S."/>
            <person name="Halpern A."/>
            <person name="Remington K."/>
            <person name="Beeson K."/>
            <person name="Tran B."/>
            <person name="Rogers Y.-H."/>
            <person name="Friedman R."/>
            <person name="Venter J.C."/>
        </authorList>
    </citation>
    <scope>NUCLEOTIDE SEQUENCE [LARGE SCALE GENOMIC DNA]</scope>
    <source>
        <strain evidence="11 12">RED65</strain>
    </source>
</reference>
<dbReference type="GO" id="GO:0017004">
    <property type="term" value="P:cytochrome complex assembly"/>
    <property type="evidence" value="ECO:0007669"/>
    <property type="project" value="UniProtKB-KW"/>
</dbReference>
<feature type="transmembrane region" description="Helical" evidence="8">
    <location>
        <begin position="168"/>
        <end position="200"/>
    </location>
</feature>
<comment type="subcellular location">
    <subcellularLocation>
        <location evidence="1">Cell membrane</location>
        <topology evidence="1">Multi-pass membrane protein</topology>
    </subcellularLocation>
</comment>
<accession>Q1MYE5</accession>
<feature type="transmembrane region" description="Helical" evidence="8">
    <location>
        <begin position="363"/>
        <end position="384"/>
    </location>
</feature>
<keyword evidence="2" id="KW-1003">Cell membrane</keyword>
<dbReference type="HOGENOM" id="CLU_014657_3_0_6"/>
<feature type="transmembrane region" description="Helical" evidence="8">
    <location>
        <begin position="250"/>
        <end position="273"/>
    </location>
</feature>
<dbReference type="PROSITE" id="PS51352">
    <property type="entry name" value="THIOREDOXIN_2"/>
    <property type="match status" value="1"/>
</dbReference>
<feature type="transmembrane region" description="Helical" evidence="8">
    <location>
        <begin position="329"/>
        <end position="351"/>
    </location>
</feature>
<comment type="caution">
    <text evidence="11">The sequence shown here is derived from an EMBL/GenBank/DDBJ whole genome shotgun (WGS) entry which is preliminary data.</text>
</comment>
<dbReference type="GO" id="GO:0005886">
    <property type="term" value="C:plasma membrane"/>
    <property type="evidence" value="ECO:0007669"/>
    <property type="project" value="UniProtKB-SubCell"/>
</dbReference>
<evidence type="ECO:0000256" key="4">
    <source>
        <dbReference type="ARBA" id="ARBA00022748"/>
    </source>
</evidence>
<dbReference type="InterPro" id="IPR036929">
    <property type="entry name" value="DsbDN_sf"/>
</dbReference>
<dbReference type="AlphaFoldDB" id="Q1MYE5"/>
<feature type="transmembrane region" description="Helical" evidence="8">
    <location>
        <begin position="294"/>
        <end position="323"/>
    </location>
</feature>
<dbReference type="SUPFAM" id="SSF52833">
    <property type="entry name" value="Thioredoxin-like"/>
    <property type="match status" value="1"/>
</dbReference>